<feature type="compositionally biased region" description="Basic and acidic residues" evidence="6">
    <location>
        <begin position="498"/>
        <end position="509"/>
    </location>
</feature>
<dbReference type="PANTHER" id="PTHR12546">
    <property type="entry name" value="FER-1-LIKE"/>
    <property type="match status" value="1"/>
</dbReference>
<dbReference type="FunFam" id="2.60.40.150:FF:000054">
    <property type="entry name" value="otoferlin isoform X2"/>
    <property type="match status" value="1"/>
</dbReference>
<dbReference type="InterPro" id="IPR037723">
    <property type="entry name" value="C2D_Ferlin"/>
</dbReference>
<dbReference type="InterPro" id="IPR000008">
    <property type="entry name" value="C2_dom"/>
</dbReference>
<dbReference type="Pfam" id="PF22901">
    <property type="entry name" value="dsrm_Ferlin"/>
    <property type="match status" value="1"/>
</dbReference>
<dbReference type="Proteomes" id="UP000015101">
    <property type="component" value="Unassembled WGS sequence"/>
</dbReference>
<keyword evidence="11" id="KW-1185">Reference proteome</keyword>
<dbReference type="SMART" id="SM00239">
    <property type="entry name" value="C2"/>
    <property type="match status" value="3"/>
</dbReference>
<dbReference type="EMBL" id="AMQM01006762">
    <property type="status" value="NOT_ANNOTATED_CDS"/>
    <property type="molecule type" value="Genomic_DNA"/>
</dbReference>
<evidence type="ECO:0000256" key="2">
    <source>
        <dbReference type="ARBA" id="ARBA00022692"/>
    </source>
</evidence>
<dbReference type="HOGENOM" id="CLU_001183_1_0_1"/>
<dbReference type="EnsemblMetazoa" id="HelroT114638">
    <property type="protein sequence ID" value="HelroP114638"/>
    <property type="gene ID" value="HelroG114638"/>
</dbReference>
<dbReference type="InterPro" id="IPR032362">
    <property type="entry name" value="Ferlin_C"/>
</dbReference>
<dbReference type="InterPro" id="IPR037721">
    <property type="entry name" value="Ferlin"/>
</dbReference>
<evidence type="ECO:0000259" key="8">
    <source>
        <dbReference type="PROSITE" id="PS50004"/>
    </source>
</evidence>
<dbReference type="FunCoup" id="T1EG36">
    <property type="interactions" value="29"/>
</dbReference>
<evidence type="ECO:0000256" key="4">
    <source>
        <dbReference type="ARBA" id="ARBA00022989"/>
    </source>
</evidence>
<dbReference type="InParanoid" id="T1EG36"/>
<dbReference type="InterPro" id="IPR035892">
    <property type="entry name" value="C2_domain_sf"/>
</dbReference>
<dbReference type="PANTHER" id="PTHR12546:SF60">
    <property type="entry name" value="MISFIRE, ISOFORM F"/>
    <property type="match status" value="1"/>
</dbReference>
<evidence type="ECO:0000256" key="1">
    <source>
        <dbReference type="ARBA" id="ARBA00004167"/>
    </source>
</evidence>
<dbReference type="GO" id="GO:0016020">
    <property type="term" value="C:membrane"/>
    <property type="evidence" value="ECO:0007669"/>
    <property type="project" value="UniProtKB-SubCell"/>
</dbReference>
<keyword evidence="5 7" id="KW-0472">Membrane</keyword>
<organism evidence="10 11">
    <name type="scientific">Helobdella robusta</name>
    <name type="common">Californian leech</name>
    <dbReference type="NCBI Taxonomy" id="6412"/>
    <lineage>
        <taxon>Eukaryota</taxon>
        <taxon>Metazoa</taxon>
        <taxon>Spiralia</taxon>
        <taxon>Lophotrochozoa</taxon>
        <taxon>Annelida</taxon>
        <taxon>Clitellata</taxon>
        <taxon>Hirudinea</taxon>
        <taxon>Rhynchobdellida</taxon>
        <taxon>Glossiphoniidae</taxon>
        <taxon>Helobdella</taxon>
    </lineage>
</organism>
<dbReference type="InterPro" id="IPR012561">
    <property type="entry name" value="Ferlin_B-domain"/>
</dbReference>
<dbReference type="SUPFAM" id="SSF49562">
    <property type="entry name" value="C2 domain (Calcium/lipid-binding domain, CaLB)"/>
    <property type="match status" value="4"/>
</dbReference>
<dbReference type="SMART" id="SM01201">
    <property type="entry name" value="FerB"/>
    <property type="match status" value="1"/>
</dbReference>
<keyword evidence="2 7" id="KW-0812">Transmembrane</keyword>
<dbReference type="CDD" id="cd04017">
    <property type="entry name" value="C2D_Ferlin"/>
    <property type="match status" value="1"/>
</dbReference>
<dbReference type="CTD" id="20195538"/>
<feature type="domain" description="C2" evidence="8">
    <location>
        <begin position="196"/>
        <end position="322"/>
    </location>
</feature>
<evidence type="ECO:0000313" key="11">
    <source>
        <dbReference type="Proteomes" id="UP000015101"/>
    </source>
</evidence>
<evidence type="ECO:0000313" key="9">
    <source>
        <dbReference type="EMBL" id="ESN95703.1"/>
    </source>
</evidence>
<dbReference type="GeneID" id="20195538"/>
<gene>
    <name evidence="10" type="primary">20195538</name>
    <name evidence="9" type="ORF">HELRODRAFT_114638</name>
</gene>
<evidence type="ECO:0000256" key="6">
    <source>
        <dbReference type="SAM" id="MobiDB-lite"/>
    </source>
</evidence>
<dbReference type="PROSITE" id="PS50004">
    <property type="entry name" value="C2"/>
    <property type="match status" value="4"/>
</dbReference>
<dbReference type="RefSeq" id="XP_009026263.1">
    <property type="nucleotide sequence ID" value="XM_009028015.1"/>
</dbReference>
<dbReference type="KEGG" id="hro:HELRODRAFT_114638"/>
<proteinExistence type="predicted"/>
<dbReference type="OrthoDB" id="10059618at2759"/>
<feature type="transmembrane region" description="Helical" evidence="7">
    <location>
        <begin position="1193"/>
        <end position="1215"/>
    </location>
</feature>
<evidence type="ECO:0000256" key="7">
    <source>
        <dbReference type="SAM" id="Phobius"/>
    </source>
</evidence>
<reference evidence="9 11" key="2">
    <citation type="journal article" date="2013" name="Nature">
        <title>Insights into bilaterian evolution from three spiralian genomes.</title>
        <authorList>
            <person name="Simakov O."/>
            <person name="Marletaz F."/>
            <person name="Cho S.J."/>
            <person name="Edsinger-Gonzales E."/>
            <person name="Havlak P."/>
            <person name="Hellsten U."/>
            <person name="Kuo D.H."/>
            <person name="Larsson T."/>
            <person name="Lv J."/>
            <person name="Arendt D."/>
            <person name="Savage R."/>
            <person name="Osoegawa K."/>
            <person name="de Jong P."/>
            <person name="Grimwood J."/>
            <person name="Chapman J.A."/>
            <person name="Shapiro H."/>
            <person name="Aerts A."/>
            <person name="Otillar R.P."/>
            <person name="Terry A.Y."/>
            <person name="Boore J.L."/>
            <person name="Grigoriev I.V."/>
            <person name="Lindberg D.R."/>
            <person name="Seaver E.C."/>
            <person name="Weisblat D.A."/>
            <person name="Putnam N.H."/>
            <person name="Rokhsar D.S."/>
        </authorList>
    </citation>
    <scope>NUCLEOTIDE SEQUENCE</scope>
</reference>
<keyword evidence="4 7" id="KW-1133">Transmembrane helix</keyword>
<dbReference type="STRING" id="6412.T1EG36"/>
<dbReference type="Pfam" id="PF00168">
    <property type="entry name" value="C2"/>
    <property type="match status" value="3"/>
</dbReference>
<accession>T1EG36</accession>
<dbReference type="Pfam" id="PF16165">
    <property type="entry name" value="Ferlin_C"/>
    <property type="match status" value="1"/>
</dbReference>
<dbReference type="CDD" id="cd04037">
    <property type="entry name" value="C2E_Ferlin"/>
    <property type="match status" value="1"/>
</dbReference>
<dbReference type="OMA" id="YYYLPYW"/>
<dbReference type="InterPro" id="IPR037724">
    <property type="entry name" value="C2E_Ferlin"/>
</dbReference>
<feature type="compositionally biased region" description="Low complexity" evidence="6">
    <location>
        <begin position="526"/>
        <end position="537"/>
    </location>
</feature>
<evidence type="ECO:0000256" key="5">
    <source>
        <dbReference type="ARBA" id="ARBA00023136"/>
    </source>
</evidence>
<comment type="subcellular location">
    <subcellularLocation>
        <location evidence="1">Membrane</location>
        <topology evidence="1">Single-pass membrane protein</topology>
    </subcellularLocation>
</comment>
<dbReference type="CDD" id="cd08374">
    <property type="entry name" value="C2F_Ferlin"/>
    <property type="match status" value="1"/>
</dbReference>
<dbReference type="Gene3D" id="2.60.40.150">
    <property type="entry name" value="C2 domain"/>
    <property type="match status" value="3"/>
</dbReference>
<dbReference type="EMBL" id="AMQM01006763">
    <property type="status" value="NOT_ANNOTATED_CDS"/>
    <property type="molecule type" value="Genomic_DNA"/>
</dbReference>
<dbReference type="EMBL" id="KB097510">
    <property type="protein sequence ID" value="ESN95703.1"/>
    <property type="molecule type" value="Genomic_DNA"/>
</dbReference>
<feature type="region of interest" description="Disordered" evidence="6">
    <location>
        <begin position="498"/>
        <end position="550"/>
    </location>
</feature>
<feature type="domain" description="C2" evidence="8">
    <location>
        <begin position="374"/>
        <end position="497"/>
    </location>
</feature>
<dbReference type="PRINTS" id="PR00360">
    <property type="entry name" value="C2DOMAIN"/>
</dbReference>
<dbReference type="InterPro" id="IPR037725">
    <property type="entry name" value="C2F_Ferlin"/>
</dbReference>
<feature type="domain" description="C2" evidence="8">
    <location>
        <begin position="955"/>
        <end position="1096"/>
    </location>
</feature>
<feature type="domain" description="C2" evidence="8">
    <location>
        <begin position="711"/>
        <end position="830"/>
    </location>
</feature>
<evidence type="ECO:0000256" key="3">
    <source>
        <dbReference type="ARBA" id="ARBA00022737"/>
    </source>
</evidence>
<dbReference type="eggNOG" id="KOG1326">
    <property type="taxonomic scope" value="Eukaryota"/>
</dbReference>
<dbReference type="InterPro" id="IPR055072">
    <property type="entry name" value="Ferlin_DSRM"/>
</dbReference>
<reference evidence="11" key="1">
    <citation type="submission" date="2012-12" db="EMBL/GenBank/DDBJ databases">
        <authorList>
            <person name="Hellsten U."/>
            <person name="Grimwood J."/>
            <person name="Chapman J.A."/>
            <person name="Shapiro H."/>
            <person name="Aerts A."/>
            <person name="Otillar R.P."/>
            <person name="Terry A.Y."/>
            <person name="Boore J.L."/>
            <person name="Simakov O."/>
            <person name="Marletaz F."/>
            <person name="Cho S.-J."/>
            <person name="Edsinger-Gonzales E."/>
            <person name="Havlak P."/>
            <person name="Kuo D.-H."/>
            <person name="Larsson T."/>
            <person name="Lv J."/>
            <person name="Arendt D."/>
            <person name="Savage R."/>
            <person name="Osoegawa K."/>
            <person name="de Jong P."/>
            <person name="Lindberg D.R."/>
            <person name="Seaver E.C."/>
            <person name="Weisblat D.A."/>
            <person name="Putnam N.H."/>
            <person name="Grigoriev I.V."/>
            <person name="Rokhsar D.S."/>
        </authorList>
    </citation>
    <scope>NUCLEOTIDE SEQUENCE</scope>
</reference>
<reference evidence="10" key="3">
    <citation type="submission" date="2015-06" db="UniProtKB">
        <authorList>
            <consortium name="EnsemblMetazoa"/>
        </authorList>
    </citation>
    <scope>IDENTIFICATION</scope>
</reference>
<dbReference type="GO" id="GO:0007009">
    <property type="term" value="P:plasma membrane organization"/>
    <property type="evidence" value="ECO:0000318"/>
    <property type="project" value="GO_Central"/>
</dbReference>
<name>T1EG36_HELRO</name>
<evidence type="ECO:0000313" key="10">
    <source>
        <dbReference type="EnsemblMetazoa" id="HelroP114638"/>
    </source>
</evidence>
<dbReference type="Pfam" id="PF08150">
    <property type="entry name" value="FerB"/>
    <property type="match status" value="1"/>
</dbReference>
<protein>
    <recommendedName>
        <fullName evidence="8">C2 domain-containing protein</fullName>
    </recommendedName>
</protein>
<keyword evidence="3" id="KW-0677">Repeat</keyword>
<sequence>MLKMKTGNPERKLKYLLETVSQSCSRYLTLISTKVVATTMKTRLDRERLKMCRGQVENVASVIRLLRPTINQANVKDKLKIVHNMLMKLKKVRSDPQHSLPDVFIWMVQNKKRIAYHRLTASSLIYSTLDDEKGANCGRLQTLVMKTPQKKGSSYWTTQARLSVYLWLGAVKHRKKVFEGLPSGYQTSNLIRNIAKPDSKPPSIIKYTDSQNYQLRAYMYQARGLIGSDDTGLSDPFARVVFGHESSVTRVIDETLNPSWDEMLIFRDVRIFSSFDDVMKMPPEVVVEIFDRDRVGKSEFIGHSVAYPVVKGYRQKYEPPKFPAKLCWHDVYRGAERAGELLAAFELLQLAPHGESSCDDLPPCDLPIVLDPSRSSSMPVPRGIRPTLSTHRIEVLFWGVRDMKRVQFMAVEKPRVDVECSGKIISSSIIRSCRRNPNFSAPIKYVDVDLPDNDLYCPPITIRCFDCRNFGRFVLVGNHVIDNIRTFIYSPAVKKDPTHETKKLKDSDVKQTSSSSSSSATKTFKKPQQQQQPQQSSSKRKRSSTHSSDDETELEGLDWWTKYHASVLSLATTNATKLTSNNYLEITGCHSFLTPDKTNTAANAATSPTSVSKSTSLKLSKAANLVAKLSPKSQKRKEEKKINWAKLKIYHSDLESEFNGFKEWLHTYDLYRGKKTNDADDDDSRVVGKFKGAIVIYKHPLPNDIEEDGGAPSNSLFQCLPSNEPLHVLVRVYVVKAIDLHPADINGKADPYIVIKLGQTTINDKENYISKQLNPVFGKCFEVEAIFPQDSLLRVQVYDWDLIGADDIIGWETVIDLENRYFSRHRATCGLALQYDAEGYNAWRDPMKPTAILSKLCKDYKLDGPYYQPGRVRISNMVFNVPAVFENEKGYCVKTKSSDESLALTVLHNWEKMPKVGCKLVAEHVEKRALYHPDKPGMEQGKLEMWVDMFPIDMPAPGPPVDISPRKPKSYELRVIIWNTDDVVLEDDAFFTGEKMSDIYVKGWIKGTEDMQSLTGEGNFNWRFIFPFEYLVAEEKVVMSRKDTVFSWDETETKIPARLNLQVWDADHFSADDFLGAMTFELTQFPRGAKSSKQCTLDMLKTDGSVPQINLFKHKRVKGWWPFYVKVSGEEMELTGKVEAELHLLTSEEVEKHPAGQGRSEPDPLEKPNRPDTSFVWFLNPIKSLKYILWHNYRWLVLKVLFIILLSLLFILFFYSLPGYTVKKMLGA</sequence>
<dbReference type="AlphaFoldDB" id="T1EG36"/>